<reference evidence="2" key="1">
    <citation type="submission" date="2023-10" db="EMBL/GenBank/DDBJ databases">
        <title>Genome assembly of Pristionchus species.</title>
        <authorList>
            <person name="Yoshida K."/>
            <person name="Sommer R.J."/>
        </authorList>
    </citation>
    <scope>NUCLEOTIDE SEQUENCE</scope>
    <source>
        <strain evidence="2">RS5133</strain>
    </source>
</reference>
<feature type="signal peptide" evidence="1">
    <location>
        <begin position="1"/>
        <end position="18"/>
    </location>
</feature>
<feature type="non-terminal residue" evidence="2">
    <location>
        <position position="149"/>
    </location>
</feature>
<evidence type="ECO:0000313" key="2">
    <source>
        <dbReference type="EMBL" id="GMT09511.1"/>
    </source>
</evidence>
<dbReference type="EMBL" id="BTSY01000001">
    <property type="protein sequence ID" value="GMT09511.1"/>
    <property type="molecule type" value="Genomic_DNA"/>
</dbReference>
<dbReference type="AlphaFoldDB" id="A0AAV5UQW8"/>
<accession>A0AAV5UQW8</accession>
<evidence type="ECO:0000313" key="3">
    <source>
        <dbReference type="Proteomes" id="UP001432322"/>
    </source>
</evidence>
<organism evidence="2 3">
    <name type="scientific">Pristionchus fissidentatus</name>
    <dbReference type="NCBI Taxonomy" id="1538716"/>
    <lineage>
        <taxon>Eukaryota</taxon>
        <taxon>Metazoa</taxon>
        <taxon>Ecdysozoa</taxon>
        <taxon>Nematoda</taxon>
        <taxon>Chromadorea</taxon>
        <taxon>Rhabditida</taxon>
        <taxon>Rhabditina</taxon>
        <taxon>Diplogasteromorpha</taxon>
        <taxon>Diplogasteroidea</taxon>
        <taxon>Neodiplogasteridae</taxon>
        <taxon>Pristionchus</taxon>
    </lineage>
</organism>
<keyword evidence="3" id="KW-1185">Reference proteome</keyword>
<name>A0AAV5UQW8_9BILA</name>
<feature type="non-terminal residue" evidence="2">
    <location>
        <position position="1"/>
    </location>
</feature>
<sequence>LMKVLFLIVSVLASTVSSITSPCISVVPPAEGFSYAEQYIRGNYSDETGAEHILSSGSSSGDNWTLEYTITYGAFQANTIFCPAECMYQLVGYSKQYNGTYTRTVMKQIDALLKTVHDPNGLYTEYDTVSSMAQEMNPFYCARQAGYCG</sequence>
<evidence type="ECO:0000256" key="1">
    <source>
        <dbReference type="SAM" id="SignalP"/>
    </source>
</evidence>
<gene>
    <name evidence="2" type="ORF">PFISCL1PPCAC_808</name>
</gene>
<keyword evidence="1" id="KW-0732">Signal</keyword>
<proteinExistence type="predicted"/>
<protein>
    <submittedName>
        <fullName evidence="2">Uncharacterized protein</fullName>
    </submittedName>
</protein>
<dbReference type="Proteomes" id="UP001432322">
    <property type="component" value="Unassembled WGS sequence"/>
</dbReference>
<feature type="chain" id="PRO_5043764354" evidence="1">
    <location>
        <begin position="19"/>
        <end position="149"/>
    </location>
</feature>
<comment type="caution">
    <text evidence="2">The sequence shown here is derived from an EMBL/GenBank/DDBJ whole genome shotgun (WGS) entry which is preliminary data.</text>
</comment>